<feature type="compositionally biased region" description="Low complexity" evidence="18">
    <location>
        <begin position="702"/>
        <end position="718"/>
    </location>
</feature>
<feature type="compositionally biased region" description="Acidic residues" evidence="18">
    <location>
        <begin position="76"/>
        <end position="95"/>
    </location>
</feature>
<feature type="compositionally biased region" description="Polar residues" evidence="18">
    <location>
        <begin position="384"/>
        <end position="393"/>
    </location>
</feature>
<dbReference type="GO" id="GO:0005681">
    <property type="term" value="C:spliceosomal complex"/>
    <property type="evidence" value="ECO:0007669"/>
    <property type="project" value="UniProtKB-KW"/>
</dbReference>
<dbReference type="GO" id="GO:0016607">
    <property type="term" value="C:nuclear speck"/>
    <property type="evidence" value="ECO:0007669"/>
    <property type="project" value="UniProtKB-SubCell"/>
</dbReference>
<feature type="compositionally biased region" description="Basic and acidic residues" evidence="18">
    <location>
        <begin position="454"/>
        <end position="463"/>
    </location>
</feature>
<proteinExistence type="inferred from homology"/>
<dbReference type="GO" id="GO:0010494">
    <property type="term" value="C:cytoplasmic stress granule"/>
    <property type="evidence" value="ECO:0007669"/>
    <property type="project" value="UniProtKB-SubCell"/>
</dbReference>
<keyword evidence="15" id="KW-0508">mRNA splicing</keyword>
<dbReference type="AlphaFoldDB" id="A0A8C8EUV7"/>
<reference evidence="20" key="1">
    <citation type="submission" date="2025-08" db="UniProtKB">
        <authorList>
            <consortium name="Ensembl"/>
        </authorList>
    </citation>
    <scope>IDENTIFICATION</scope>
</reference>
<feature type="region of interest" description="Disordered" evidence="18">
    <location>
        <begin position="533"/>
        <end position="574"/>
    </location>
</feature>
<feature type="compositionally biased region" description="Basic and acidic residues" evidence="18">
    <location>
        <begin position="266"/>
        <end position="280"/>
    </location>
</feature>
<feature type="compositionally biased region" description="Pro residues" evidence="18">
    <location>
        <begin position="96"/>
        <end position="105"/>
    </location>
</feature>
<keyword evidence="11" id="KW-0509">mRNA transport</keyword>
<evidence type="ECO:0000256" key="1">
    <source>
        <dbReference type="ARBA" id="ARBA00004210"/>
    </source>
</evidence>
<dbReference type="GO" id="GO:0048471">
    <property type="term" value="C:perinuclear region of cytoplasm"/>
    <property type="evidence" value="ECO:0007669"/>
    <property type="project" value="UniProtKB-SubCell"/>
</dbReference>
<dbReference type="Ensembl" id="ENSOTST00005027151.2">
    <property type="protein sequence ID" value="ENSOTSP00005025120.2"/>
    <property type="gene ID" value="ENSOTSG00005011832.2"/>
</dbReference>
<evidence type="ECO:0000313" key="20">
    <source>
        <dbReference type="Ensembl" id="ENSOTSP00005025120.2"/>
    </source>
</evidence>
<dbReference type="Pfam" id="PF09405">
    <property type="entry name" value="Btz"/>
    <property type="match status" value="1"/>
</dbReference>
<evidence type="ECO:0000256" key="7">
    <source>
        <dbReference type="ARBA" id="ARBA00022448"/>
    </source>
</evidence>
<keyword evidence="21" id="KW-1185">Reference proteome</keyword>
<accession>A0A8C8EUV7</accession>
<evidence type="ECO:0000256" key="16">
    <source>
        <dbReference type="ARBA" id="ARBA00023242"/>
    </source>
</evidence>
<evidence type="ECO:0000256" key="4">
    <source>
        <dbReference type="ARBA" id="ARBA00004556"/>
    </source>
</evidence>
<feature type="compositionally biased region" description="Polar residues" evidence="18">
    <location>
        <begin position="469"/>
        <end position="480"/>
    </location>
</feature>
<dbReference type="GO" id="GO:0003729">
    <property type="term" value="F:mRNA binding"/>
    <property type="evidence" value="ECO:0007669"/>
    <property type="project" value="InterPro"/>
</dbReference>
<dbReference type="GO" id="GO:0006397">
    <property type="term" value="P:mRNA processing"/>
    <property type="evidence" value="ECO:0007669"/>
    <property type="project" value="UniProtKB-KW"/>
</dbReference>
<keyword evidence="8" id="KW-0963">Cytoplasm</keyword>
<evidence type="ECO:0000256" key="3">
    <source>
        <dbReference type="ARBA" id="ARBA00004324"/>
    </source>
</evidence>
<keyword evidence="12" id="KW-0810">Translation regulation</keyword>
<evidence type="ECO:0000256" key="12">
    <source>
        <dbReference type="ARBA" id="ARBA00022845"/>
    </source>
</evidence>
<feature type="compositionally biased region" description="Pro residues" evidence="18">
    <location>
        <begin position="647"/>
        <end position="656"/>
    </location>
</feature>
<protein>
    <recommendedName>
        <fullName evidence="6">Protein CASC3</fullName>
    </recommendedName>
</protein>
<feature type="region of interest" description="Disordered" evidence="18">
    <location>
        <begin position="636"/>
        <end position="656"/>
    </location>
</feature>
<evidence type="ECO:0000313" key="21">
    <source>
        <dbReference type="Proteomes" id="UP000694402"/>
    </source>
</evidence>
<feature type="compositionally biased region" description="Basic and acidic residues" evidence="18">
    <location>
        <begin position="400"/>
        <end position="415"/>
    </location>
</feature>
<dbReference type="GO" id="GO:0008380">
    <property type="term" value="P:RNA splicing"/>
    <property type="evidence" value="ECO:0007669"/>
    <property type="project" value="UniProtKB-KW"/>
</dbReference>
<keyword evidence="10" id="KW-0747">Spliceosome</keyword>
<evidence type="ECO:0000256" key="10">
    <source>
        <dbReference type="ARBA" id="ARBA00022728"/>
    </source>
</evidence>
<dbReference type="PANTHER" id="PTHR13434:SF0">
    <property type="entry name" value="PROTEIN CASC3"/>
    <property type="match status" value="1"/>
</dbReference>
<name>A0A8C8EUV7_ONCTS</name>
<dbReference type="GO" id="GO:0030425">
    <property type="term" value="C:dendrite"/>
    <property type="evidence" value="ECO:0007669"/>
    <property type="project" value="UniProtKB-SubCell"/>
</dbReference>
<feature type="domain" description="Btz" evidence="19">
    <location>
        <begin position="142"/>
        <end position="248"/>
    </location>
</feature>
<comment type="subcellular location">
    <subcellularLocation>
        <location evidence="2">Cell projection</location>
        <location evidence="2">Dendrite</location>
    </subcellularLocation>
    <subcellularLocation>
        <location evidence="1">Cytoplasm</location>
        <location evidence="1">Stress granule</location>
    </subcellularLocation>
    <subcellularLocation>
        <location evidence="4">Cytoplasm</location>
        <location evidence="4">Perinuclear region</location>
    </subcellularLocation>
    <subcellularLocation>
        <location evidence="3">Nucleus speckle</location>
    </subcellularLocation>
</comment>
<keyword evidence="13" id="KW-0694">RNA-binding</keyword>
<keyword evidence="7" id="KW-0813">Transport</keyword>
<evidence type="ECO:0000256" key="8">
    <source>
        <dbReference type="ARBA" id="ARBA00022490"/>
    </source>
</evidence>
<feature type="compositionally biased region" description="Low complexity" evidence="18">
    <location>
        <begin position="482"/>
        <end position="497"/>
    </location>
</feature>
<feature type="region of interest" description="Disordered" evidence="18">
    <location>
        <begin position="692"/>
        <end position="733"/>
    </location>
</feature>
<evidence type="ECO:0000256" key="13">
    <source>
        <dbReference type="ARBA" id="ARBA00022884"/>
    </source>
</evidence>
<keyword evidence="16" id="KW-0539">Nucleus</keyword>
<sequence length="733" mass="80211">MADRRRRRRRASQDSEEDDESGSGSESGKSLSPTTKPRVRDPEPVEAPAVRVVPKNDAESECVSVLFSRPVLSDYESADPEENASHSEEEEEEEVPPPAAGPKPSPTADTPAAEGELQEGGGKVEEGEKGLSKEVKCEDKGNLAGERQSGDGQESTEDSENKGAKPGQKLDDDQDRNNPAYIPRKGMFFEHDVRGNAQEEERPKGRNRKLWKDEGRWEHDRFREEEQAPKSREELVAIYGYDIRNGGVSNERSYRQRKPRHSTSPVRDKRWRDGDGERPIHTSWQQGGNPNSRSTPLAVALQQSGPPPSAAPNTQRNNNPLGPPPTPHPGASRATAEPLQTRSLPPMDGERGPRGRGNRGAHTEHSSSVVVEEIRSEEDDERNTTVTTSQSVYHNRHYSGKGDRERDSAPRRQEQQRGGSAPPADNPVTRDASPAPERPVEKKSYSLARRTRTRATELDKQASLEEPASTVSSSALTSEPWQGPSQSQGDAGDSSQATVLTGLDQDLARLSLAGQNWAQNPTSFLRAEMRGIPNSMHMGGAPPQYSNIEELGAGNRAKRYSSQRQRPSPEPAPPMHIGVMESHYYEPMSYQGPIYAHGDSPAPLPPQGMLVQPEMHLPHPGLHPHQSSGPMPNPALYAAPPVSMSPGQPPPQQLLAPPFYPPPGVMTFGNTNYPYPAGATLPPMYNPPSQVYGGVTYYDPMQQQAQPKPSPPRRSSQPVTVKPPPPEVGYGPE</sequence>
<dbReference type="PANTHER" id="PTHR13434">
    <property type="entry name" value="PROTEIN CASC3"/>
    <property type="match status" value="1"/>
</dbReference>
<reference evidence="20" key="2">
    <citation type="submission" date="2025-09" db="UniProtKB">
        <authorList>
            <consortium name="Ensembl"/>
        </authorList>
    </citation>
    <scope>IDENTIFICATION</scope>
</reference>
<dbReference type="GeneTree" id="ENSGT00390000006930"/>
<evidence type="ECO:0000256" key="18">
    <source>
        <dbReference type="SAM" id="MobiDB-lite"/>
    </source>
</evidence>
<gene>
    <name evidence="20" type="primary">CASC3</name>
</gene>
<evidence type="ECO:0000256" key="6">
    <source>
        <dbReference type="ARBA" id="ARBA00019964"/>
    </source>
</evidence>
<dbReference type="GO" id="GO:0035145">
    <property type="term" value="C:exon-exon junction complex"/>
    <property type="evidence" value="ECO:0007669"/>
    <property type="project" value="InterPro"/>
</dbReference>
<evidence type="ECO:0000256" key="2">
    <source>
        <dbReference type="ARBA" id="ARBA00004279"/>
    </source>
</evidence>
<evidence type="ECO:0000256" key="11">
    <source>
        <dbReference type="ARBA" id="ARBA00022816"/>
    </source>
</evidence>
<feature type="compositionally biased region" description="Basic and acidic residues" evidence="18">
    <location>
        <begin position="187"/>
        <end position="235"/>
    </location>
</feature>
<dbReference type="SMART" id="SM01044">
    <property type="entry name" value="Btz"/>
    <property type="match status" value="1"/>
</dbReference>
<dbReference type="GO" id="GO:0000184">
    <property type="term" value="P:nuclear-transcribed mRNA catabolic process, nonsense-mediated decay"/>
    <property type="evidence" value="ECO:0007669"/>
    <property type="project" value="UniProtKB-KW"/>
</dbReference>
<keyword evidence="14" id="KW-0866">Nonsense-mediated mRNA decay</keyword>
<evidence type="ECO:0000256" key="17">
    <source>
        <dbReference type="ARBA" id="ARBA00023273"/>
    </source>
</evidence>
<evidence type="ECO:0000256" key="15">
    <source>
        <dbReference type="ARBA" id="ARBA00023187"/>
    </source>
</evidence>
<feature type="compositionally biased region" description="Basic residues" evidence="18">
    <location>
        <begin position="1"/>
        <end position="10"/>
    </location>
</feature>
<keyword evidence="17" id="KW-0966">Cell projection</keyword>
<feature type="compositionally biased region" description="Basic and acidic residues" evidence="18">
    <location>
        <begin position="122"/>
        <end position="141"/>
    </location>
</feature>
<feature type="compositionally biased region" description="Polar residues" evidence="18">
    <location>
        <begin position="282"/>
        <end position="295"/>
    </location>
</feature>
<evidence type="ECO:0000256" key="14">
    <source>
        <dbReference type="ARBA" id="ARBA00023161"/>
    </source>
</evidence>
<evidence type="ECO:0000256" key="9">
    <source>
        <dbReference type="ARBA" id="ARBA00022664"/>
    </source>
</evidence>
<feature type="compositionally biased region" description="Basic and acidic residues" evidence="18">
    <location>
        <begin position="159"/>
        <end position="171"/>
    </location>
</feature>
<dbReference type="InterPro" id="IPR028544">
    <property type="entry name" value="CASC3"/>
</dbReference>
<evidence type="ECO:0000259" key="19">
    <source>
        <dbReference type="SMART" id="SM01044"/>
    </source>
</evidence>
<dbReference type="GO" id="GO:0051028">
    <property type="term" value="P:mRNA transport"/>
    <property type="evidence" value="ECO:0007669"/>
    <property type="project" value="UniProtKB-KW"/>
</dbReference>
<evidence type="ECO:0000256" key="5">
    <source>
        <dbReference type="ARBA" id="ARBA00009548"/>
    </source>
</evidence>
<dbReference type="InterPro" id="IPR018545">
    <property type="entry name" value="Btz_dom"/>
</dbReference>
<dbReference type="Proteomes" id="UP000694402">
    <property type="component" value="Unassembled WGS sequence"/>
</dbReference>
<keyword evidence="9" id="KW-0507">mRNA processing</keyword>
<dbReference type="GO" id="GO:0006417">
    <property type="term" value="P:regulation of translation"/>
    <property type="evidence" value="ECO:0007669"/>
    <property type="project" value="UniProtKB-KW"/>
</dbReference>
<comment type="similarity">
    <text evidence="5">Belongs to the CASC3 family.</text>
</comment>
<feature type="region of interest" description="Disordered" evidence="18">
    <location>
        <begin position="1"/>
        <end position="500"/>
    </location>
</feature>
<organism evidence="20 21">
    <name type="scientific">Oncorhynchus tshawytscha</name>
    <name type="common">Chinook salmon</name>
    <name type="synonym">Salmo tshawytscha</name>
    <dbReference type="NCBI Taxonomy" id="74940"/>
    <lineage>
        <taxon>Eukaryota</taxon>
        <taxon>Metazoa</taxon>
        <taxon>Chordata</taxon>
        <taxon>Craniata</taxon>
        <taxon>Vertebrata</taxon>
        <taxon>Euteleostomi</taxon>
        <taxon>Actinopterygii</taxon>
        <taxon>Neopterygii</taxon>
        <taxon>Teleostei</taxon>
        <taxon>Protacanthopterygii</taxon>
        <taxon>Salmoniformes</taxon>
        <taxon>Salmonidae</taxon>
        <taxon>Salmoninae</taxon>
        <taxon>Oncorhynchus</taxon>
    </lineage>
</organism>